<proteinExistence type="predicted"/>
<gene>
    <name evidence="2" type="ORF">QBC36DRAFT_337387</name>
</gene>
<dbReference type="AlphaFoldDB" id="A0AAN7A3G6"/>
<comment type="caution">
    <text evidence="2">The sequence shown here is derived from an EMBL/GenBank/DDBJ whole genome shotgun (WGS) entry which is preliminary data.</text>
</comment>
<dbReference type="Pfam" id="PF17667">
    <property type="entry name" value="Pkinase_fungal"/>
    <property type="match status" value="1"/>
</dbReference>
<organism evidence="2 3">
    <name type="scientific">Triangularia setosa</name>
    <dbReference type="NCBI Taxonomy" id="2587417"/>
    <lineage>
        <taxon>Eukaryota</taxon>
        <taxon>Fungi</taxon>
        <taxon>Dikarya</taxon>
        <taxon>Ascomycota</taxon>
        <taxon>Pezizomycotina</taxon>
        <taxon>Sordariomycetes</taxon>
        <taxon>Sordariomycetidae</taxon>
        <taxon>Sordariales</taxon>
        <taxon>Podosporaceae</taxon>
        <taxon>Triangularia</taxon>
    </lineage>
</organism>
<protein>
    <recommendedName>
        <fullName evidence="1">Fungal-type protein kinase domain-containing protein</fullName>
    </recommendedName>
</protein>
<name>A0AAN7A3G6_9PEZI</name>
<evidence type="ECO:0000259" key="1">
    <source>
        <dbReference type="Pfam" id="PF17667"/>
    </source>
</evidence>
<dbReference type="PANTHER" id="PTHR38248:SF2">
    <property type="entry name" value="FUNK1 11"/>
    <property type="match status" value="1"/>
</dbReference>
<evidence type="ECO:0000313" key="2">
    <source>
        <dbReference type="EMBL" id="KAK4172658.1"/>
    </source>
</evidence>
<sequence length="68" mass="8084">MKPARCIVGRATTHWKAHRENPRTLFVLKESWPYLEHEDDGKLLREATGKGVVYIARYYHHETIRYGM</sequence>
<accession>A0AAN7A3G6</accession>
<evidence type="ECO:0000313" key="3">
    <source>
        <dbReference type="Proteomes" id="UP001302321"/>
    </source>
</evidence>
<reference evidence="2" key="1">
    <citation type="journal article" date="2023" name="Mol. Phylogenet. Evol.">
        <title>Genome-scale phylogeny and comparative genomics of the fungal order Sordariales.</title>
        <authorList>
            <person name="Hensen N."/>
            <person name="Bonometti L."/>
            <person name="Westerberg I."/>
            <person name="Brannstrom I.O."/>
            <person name="Guillou S."/>
            <person name="Cros-Aarteil S."/>
            <person name="Calhoun S."/>
            <person name="Haridas S."/>
            <person name="Kuo A."/>
            <person name="Mondo S."/>
            <person name="Pangilinan J."/>
            <person name="Riley R."/>
            <person name="LaButti K."/>
            <person name="Andreopoulos B."/>
            <person name="Lipzen A."/>
            <person name="Chen C."/>
            <person name="Yan M."/>
            <person name="Daum C."/>
            <person name="Ng V."/>
            <person name="Clum A."/>
            <person name="Steindorff A."/>
            <person name="Ohm R.A."/>
            <person name="Martin F."/>
            <person name="Silar P."/>
            <person name="Natvig D.O."/>
            <person name="Lalanne C."/>
            <person name="Gautier V."/>
            <person name="Ament-Velasquez S.L."/>
            <person name="Kruys A."/>
            <person name="Hutchinson M.I."/>
            <person name="Powell A.J."/>
            <person name="Barry K."/>
            <person name="Miller A.N."/>
            <person name="Grigoriev I.V."/>
            <person name="Debuchy R."/>
            <person name="Gladieux P."/>
            <person name="Hiltunen Thoren M."/>
            <person name="Johannesson H."/>
        </authorList>
    </citation>
    <scope>NUCLEOTIDE SEQUENCE</scope>
    <source>
        <strain evidence="2">CBS 892.96</strain>
    </source>
</reference>
<dbReference type="EMBL" id="MU866404">
    <property type="protein sequence ID" value="KAK4172658.1"/>
    <property type="molecule type" value="Genomic_DNA"/>
</dbReference>
<feature type="domain" description="Fungal-type protein kinase" evidence="1">
    <location>
        <begin position="3"/>
        <end position="65"/>
    </location>
</feature>
<dbReference type="PANTHER" id="PTHR38248">
    <property type="entry name" value="FUNK1 6"/>
    <property type="match status" value="1"/>
</dbReference>
<reference evidence="2" key="2">
    <citation type="submission" date="2023-05" db="EMBL/GenBank/DDBJ databases">
        <authorList>
            <consortium name="Lawrence Berkeley National Laboratory"/>
            <person name="Steindorff A."/>
            <person name="Hensen N."/>
            <person name="Bonometti L."/>
            <person name="Westerberg I."/>
            <person name="Brannstrom I.O."/>
            <person name="Guillou S."/>
            <person name="Cros-Aarteil S."/>
            <person name="Calhoun S."/>
            <person name="Haridas S."/>
            <person name="Kuo A."/>
            <person name="Mondo S."/>
            <person name="Pangilinan J."/>
            <person name="Riley R."/>
            <person name="Labutti K."/>
            <person name="Andreopoulos B."/>
            <person name="Lipzen A."/>
            <person name="Chen C."/>
            <person name="Yanf M."/>
            <person name="Daum C."/>
            <person name="Ng V."/>
            <person name="Clum A."/>
            <person name="Ohm R."/>
            <person name="Martin F."/>
            <person name="Silar P."/>
            <person name="Natvig D."/>
            <person name="Lalanne C."/>
            <person name="Gautier V."/>
            <person name="Ament-Velasquez S.L."/>
            <person name="Kruys A."/>
            <person name="Hutchinson M.I."/>
            <person name="Powell A.J."/>
            <person name="Barry K."/>
            <person name="Miller A.N."/>
            <person name="Grigoriev I.V."/>
            <person name="Debuchy R."/>
            <person name="Gladieux P."/>
            <person name="Thoren M.H."/>
            <person name="Johannesson H."/>
        </authorList>
    </citation>
    <scope>NUCLEOTIDE SEQUENCE</scope>
    <source>
        <strain evidence="2">CBS 892.96</strain>
    </source>
</reference>
<keyword evidence="3" id="KW-1185">Reference proteome</keyword>
<dbReference type="InterPro" id="IPR040976">
    <property type="entry name" value="Pkinase_fungal"/>
</dbReference>
<dbReference type="Proteomes" id="UP001302321">
    <property type="component" value="Unassembled WGS sequence"/>
</dbReference>